<feature type="domain" description="Heterokaryon incompatibility" evidence="1">
    <location>
        <begin position="127"/>
        <end position="276"/>
    </location>
</feature>
<protein>
    <recommendedName>
        <fullName evidence="1">Heterokaryon incompatibility domain-containing protein</fullName>
    </recommendedName>
</protein>
<evidence type="ECO:0000313" key="2">
    <source>
        <dbReference type="EMBL" id="RWA12580.1"/>
    </source>
</evidence>
<gene>
    <name evidence="2" type="ORF">EKO27_g2520</name>
</gene>
<dbReference type="PANTHER" id="PTHR33112:SF16">
    <property type="entry name" value="HETEROKARYON INCOMPATIBILITY DOMAIN-CONTAINING PROTEIN"/>
    <property type="match status" value="1"/>
</dbReference>
<dbReference type="STRING" id="363999.A0A439DDU7"/>
<dbReference type="Proteomes" id="UP000286045">
    <property type="component" value="Unassembled WGS sequence"/>
</dbReference>
<accession>A0A439DDU7</accession>
<dbReference type="AlphaFoldDB" id="A0A439DDU7"/>
<comment type="caution">
    <text evidence="2">The sequence shown here is derived from an EMBL/GenBank/DDBJ whole genome shotgun (WGS) entry which is preliminary data.</text>
</comment>
<reference evidence="2 3" key="1">
    <citation type="submission" date="2018-12" db="EMBL/GenBank/DDBJ databases">
        <title>Draft genome sequence of Xylaria grammica IHI A82.</title>
        <authorList>
            <person name="Buettner E."/>
            <person name="Kellner H."/>
        </authorList>
    </citation>
    <scope>NUCLEOTIDE SEQUENCE [LARGE SCALE GENOMIC DNA]</scope>
    <source>
        <strain evidence="2 3">IHI A82</strain>
    </source>
</reference>
<keyword evidence="3" id="KW-1185">Reference proteome</keyword>
<dbReference type="PANTHER" id="PTHR33112">
    <property type="entry name" value="DOMAIN PROTEIN, PUTATIVE-RELATED"/>
    <property type="match status" value="1"/>
</dbReference>
<evidence type="ECO:0000259" key="1">
    <source>
        <dbReference type="Pfam" id="PF06985"/>
    </source>
</evidence>
<name>A0A439DDU7_9PEZI</name>
<proteinExistence type="predicted"/>
<organism evidence="2 3">
    <name type="scientific">Xylaria grammica</name>
    <dbReference type="NCBI Taxonomy" id="363999"/>
    <lineage>
        <taxon>Eukaryota</taxon>
        <taxon>Fungi</taxon>
        <taxon>Dikarya</taxon>
        <taxon>Ascomycota</taxon>
        <taxon>Pezizomycotina</taxon>
        <taxon>Sordariomycetes</taxon>
        <taxon>Xylariomycetidae</taxon>
        <taxon>Xylariales</taxon>
        <taxon>Xylariaceae</taxon>
        <taxon>Xylaria</taxon>
    </lineage>
</organism>
<sequence length="562" mass="63530">MVELGAELPIGYQQEFAGICARPNQPLCVKWTTGPDAITTKIYQATGGRSLITSVGFSQKIEPDIASFRVFDTIRHWIRECDGTHSHGPRRETRAPRRLLDIGPNLVPVPSAKGIHLVQNVQGEVKYIALSHCWGPAQTFTTTRSTLNDRLGSILWEELPKTYQDAVIVARELDVRYIWIDSICITQDEFQDWEEQAANMSEIYENSYLTFAAALAFGDDRGFLPSNSIREKYLDKPVELADLGIEDNAICVRRIYDYRTSFTKNVLATRGWTLQETLVPPRLLTFATLYPLSAVKHRSAKVETVLPQAHDFNLAERLTNFSTLEHDHPIEEVYRYWNQCIIQDYTRRNLKESKDRLPALSALAYKYSLRLNDTYLAGHWKRDLVSSLFWRPERPVRSIDGRAPSWSWASIEGGITFPGLGSENGARMRDSDMKSLQTWSIRDASVEQKHGGITGFVRGNGVIVRATLDARWSGIARSGQGVFDEHSAYTTVLSRQGFADESSKIDSITYDQHRSLTLDTRSAGPYSCFYGETINTPRIVEDFFFSSEQPPPTLLALPSTNV</sequence>
<evidence type="ECO:0000313" key="3">
    <source>
        <dbReference type="Proteomes" id="UP000286045"/>
    </source>
</evidence>
<dbReference type="Pfam" id="PF06985">
    <property type="entry name" value="HET"/>
    <property type="match status" value="1"/>
</dbReference>
<dbReference type="InterPro" id="IPR010730">
    <property type="entry name" value="HET"/>
</dbReference>
<dbReference type="EMBL" id="RYZI01000047">
    <property type="protein sequence ID" value="RWA12580.1"/>
    <property type="molecule type" value="Genomic_DNA"/>
</dbReference>